<feature type="transmembrane region" description="Helical" evidence="1">
    <location>
        <begin position="40"/>
        <end position="61"/>
    </location>
</feature>
<evidence type="ECO:0000313" key="2">
    <source>
        <dbReference type="EMBL" id="RJP64094.1"/>
    </source>
</evidence>
<keyword evidence="1" id="KW-0812">Transmembrane</keyword>
<keyword evidence="1" id="KW-0472">Membrane</keyword>
<accession>A0A419EN48</accession>
<reference evidence="2 3" key="1">
    <citation type="journal article" date="2017" name="ISME J.">
        <title>Energy and carbon metabolisms in a deep terrestrial subsurface fluid microbial community.</title>
        <authorList>
            <person name="Momper L."/>
            <person name="Jungbluth S.P."/>
            <person name="Lee M.D."/>
            <person name="Amend J.P."/>
        </authorList>
    </citation>
    <scope>NUCLEOTIDE SEQUENCE [LARGE SCALE GENOMIC DNA]</scope>
    <source>
        <strain evidence="2">SURF_17</strain>
    </source>
</reference>
<name>A0A419EN48_9BACT</name>
<dbReference type="EMBL" id="QZKI01000143">
    <property type="protein sequence ID" value="RJP64094.1"/>
    <property type="molecule type" value="Genomic_DNA"/>
</dbReference>
<proteinExistence type="predicted"/>
<comment type="caution">
    <text evidence="2">The sequence shown here is derived from an EMBL/GenBank/DDBJ whole genome shotgun (WGS) entry which is preliminary data.</text>
</comment>
<sequence>MKEASKRFLLLSSLLLCLVLAAILVAIGLLAPVLQVVFVPYQFFLTGICVGALLAATAGLIVERNGWTNYRLYFCTVMVSVFLLVVANLVIFRVLGGEQFIRRLMKIFLVVFNLR</sequence>
<feature type="transmembrane region" description="Helical" evidence="1">
    <location>
        <begin position="73"/>
        <end position="95"/>
    </location>
</feature>
<gene>
    <name evidence="2" type="ORF">C4532_19940</name>
</gene>
<keyword evidence="1" id="KW-1133">Transmembrane helix</keyword>
<organism evidence="2 3">
    <name type="scientific">Candidatus Abyssobacteria bacterium SURF_17</name>
    <dbReference type="NCBI Taxonomy" id="2093361"/>
    <lineage>
        <taxon>Bacteria</taxon>
        <taxon>Pseudomonadati</taxon>
        <taxon>Candidatus Hydrogenedentota</taxon>
        <taxon>Candidatus Abyssobacteria</taxon>
    </lineage>
</organism>
<dbReference type="AlphaFoldDB" id="A0A419EN48"/>
<protein>
    <submittedName>
        <fullName evidence="2">Uncharacterized protein</fullName>
    </submittedName>
</protein>
<evidence type="ECO:0000256" key="1">
    <source>
        <dbReference type="SAM" id="Phobius"/>
    </source>
</evidence>
<dbReference type="Proteomes" id="UP000285961">
    <property type="component" value="Unassembled WGS sequence"/>
</dbReference>
<evidence type="ECO:0000313" key="3">
    <source>
        <dbReference type="Proteomes" id="UP000285961"/>
    </source>
</evidence>